<comment type="caution">
    <text evidence="2">The sequence shown here is derived from an EMBL/GenBank/DDBJ whole genome shotgun (WGS) entry which is preliminary data.</text>
</comment>
<dbReference type="GO" id="GO:0003824">
    <property type="term" value="F:catalytic activity"/>
    <property type="evidence" value="ECO:0007669"/>
    <property type="project" value="InterPro"/>
</dbReference>
<dbReference type="Gene3D" id="3.90.1300.10">
    <property type="entry name" value="Amidase signature (AS) domain"/>
    <property type="match status" value="2"/>
</dbReference>
<evidence type="ECO:0000313" key="3">
    <source>
        <dbReference type="Proteomes" id="UP001224890"/>
    </source>
</evidence>
<dbReference type="InterPro" id="IPR000120">
    <property type="entry name" value="Amidase"/>
</dbReference>
<dbReference type="PANTHER" id="PTHR11895:SF7">
    <property type="entry name" value="GLUTAMYL-TRNA(GLN) AMIDOTRANSFERASE SUBUNIT A, MITOCHONDRIAL"/>
    <property type="match status" value="1"/>
</dbReference>
<dbReference type="RefSeq" id="XP_060421577.1">
    <property type="nucleotide sequence ID" value="XM_060578117.1"/>
</dbReference>
<organism evidence="2 3">
    <name type="scientific">Colletotrichum godetiae</name>
    <dbReference type="NCBI Taxonomy" id="1209918"/>
    <lineage>
        <taxon>Eukaryota</taxon>
        <taxon>Fungi</taxon>
        <taxon>Dikarya</taxon>
        <taxon>Ascomycota</taxon>
        <taxon>Pezizomycotina</taxon>
        <taxon>Sordariomycetes</taxon>
        <taxon>Hypocreomycetidae</taxon>
        <taxon>Glomerellales</taxon>
        <taxon>Glomerellaceae</taxon>
        <taxon>Colletotrichum</taxon>
        <taxon>Colletotrichum acutatum species complex</taxon>
    </lineage>
</organism>
<evidence type="ECO:0000313" key="2">
    <source>
        <dbReference type="EMBL" id="KAK1656813.1"/>
    </source>
</evidence>
<sequence length="396" mass="42577">MESALHQMTTTQMLELSNTTTITVKTYARALLNRVSENEDIVKAWSTMATNLSNYSPDPGLVIAQAQTLDQVPADQRGPLHGLAIRTKNIMDTKDIPTEYGSPIYRGHQPSSDSAAVANLRASGALIIGKTTTTRTPGGSSCGSAAVVASMHVPLSLGSQTGGSLMRPASFTGVHALKPTIDAISMEGQKIIAPTFDTIGFFARCVEDLQLLADVFGLKDDEPARDMPLEEISIALVKTPIWPAAEPGTISAMEKAATILRDKIIKVEEDNLAPEIRDIVENTSEIEHGERKKASNMYSHMRHVFNNLAREYTAILTPSAVDEAPVGHGNMGCATFNTIWTGFHMPGINVPVFVGANSMPVGMSLVGPRLRDQQLLKTTRVLVEVFGAQGSCKIPL</sequence>
<reference evidence="2" key="1">
    <citation type="submission" date="2021-06" db="EMBL/GenBank/DDBJ databases">
        <title>Comparative genomics, transcriptomics and evolutionary studies reveal genomic signatures of adaptation to plant cell wall in hemibiotrophic fungi.</title>
        <authorList>
            <consortium name="DOE Joint Genome Institute"/>
            <person name="Baroncelli R."/>
            <person name="Diaz J.F."/>
            <person name="Benocci T."/>
            <person name="Peng M."/>
            <person name="Battaglia E."/>
            <person name="Haridas S."/>
            <person name="Andreopoulos W."/>
            <person name="Labutti K."/>
            <person name="Pangilinan J."/>
            <person name="Floch G.L."/>
            <person name="Makela M.R."/>
            <person name="Henrissat B."/>
            <person name="Grigoriev I.V."/>
            <person name="Crouch J.A."/>
            <person name="De Vries R.P."/>
            <person name="Sukno S.A."/>
            <person name="Thon M.R."/>
        </authorList>
    </citation>
    <scope>NUCLEOTIDE SEQUENCE</scope>
    <source>
        <strain evidence="2">CBS 193.32</strain>
    </source>
</reference>
<name>A0AAJ0A6J2_9PEZI</name>
<dbReference type="PANTHER" id="PTHR11895">
    <property type="entry name" value="TRANSAMIDASE"/>
    <property type="match status" value="1"/>
</dbReference>
<proteinExistence type="predicted"/>
<evidence type="ECO:0000259" key="1">
    <source>
        <dbReference type="Pfam" id="PF01425"/>
    </source>
</evidence>
<accession>A0AAJ0A6J2</accession>
<dbReference type="AlphaFoldDB" id="A0AAJ0A6J2"/>
<dbReference type="Pfam" id="PF01425">
    <property type="entry name" value="Amidase"/>
    <property type="match status" value="1"/>
</dbReference>
<feature type="domain" description="Amidase" evidence="1">
    <location>
        <begin position="133"/>
        <end position="269"/>
    </location>
</feature>
<dbReference type="InterPro" id="IPR023631">
    <property type="entry name" value="Amidase_dom"/>
</dbReference>
<dbReference type="SUPFAM" id="SSF75304">
    <property type="entry name" value="Amidase signature (AS) enzymes"/>
    <property type="match status" value="1"/>
</dbReference>
<dbReference type="InterPro" id="IPR036928">
    <property type="entry name" value="AS_sf"/>
</dbReference>
<dbReference type="EMBL" id="JAHMHR010000119">
    <property type="protein sequence ID" value="KAK1656813.1"/>
    <property type="molecule type" value="Genomic_DNA"/>
</dbReference>
<gene>
    <name evidence="2" type="ORF">BDP55DRAFT_709102</name>
</gene>
<protein>
    <submittedName>
        <fullName evidence="2">Glutamyl-tRNA amidotransferase subunit A</fullName>
    </submittedName>
</protein>
<dbReference type="Proteomes" id="UP001224890">
    <property type="component" value="Unassembled WGS sequence"/>
</dbReference>
<keyword evidence="3" id="KW-1185">Reference proteome</keyword>
<dbReference type="GeneID" id="85462643"/>